<dbReference type="RefSeq" id="WP_367852885.1">
    <property type="nucleotide sequence ID" value="NZ_JBFOHK010000001.1"/>
</dbReference>
<gene>
    <name evidence="2" type="ORF">ABQJ54_03550</name>
</gene>
<reference evidence="2 3" key="1">
    <citation type="submission" date="2024-06" db="EMBL/GenBank/DDBJ databases">
        <authorList>
            <person name="Woo H."/>
        </authorList>
    </citation>
    <scope>NUCLEOTIDE SEQUENCE [LARGE SCALE GENOMIC DNA]</scope>
    <source>
        <strain evidence="2 3">Si-c</strain>
    </source>
</reference>
<dbReference type="InterPro" id="IPR000835">
    <property type="entry name" value="HTH_MarR-typ"/>
</dbReference>
<organism evidence="2 3">
    <name type="scientific">Rhodanobacter lycopersici</name>
    <dbReference type="NCBI Taxonomy" id="3162487"/>
    <lineage>
        <taxon>Bacteria</taxon>
        <taxon>Pseudomonadati</taxon>
        <taxon>Pseudomonadota</taxon>
        <taxon>Gammaproteobacteria</taxon>
        <taxon>Lysobacterales</taxon>
        <taxon>Rhodanobacteraceae</taxon>
        <taxon>Rhodanobacter</taxon>
    </lineage>
</organism>
<evidence type="ECO:0000259" key="1">
    <source>
        <dbReference type="PROSITE" id="PS50995"/>
    </source>
</evidence>
<dbReference type="Gene3D" id="1.10.10.10">
    <property type="entry name" value="Winged helix-like DNA-binding domain superfamily/Winged helix DNA-binding domain"/>
    <property type="match status" value="1"/>
</dbReference>
<comment type="caution">
    <text evidence="2">The sequence shown here is derived from an EMBL/GenBank/DDBJ whole genome shotgun (WGS) entry which is preliminary data.</text>
</comment>
<proteinExistence type="predicted"/>
<dbReference type="EMBL" id="JBFOHK010000001">
    <property type="protein sequence ID" value="MEW9570812.1"/>
    <property type="molecule type" value="Genomic_DNA"/>
</dbReference>
<protein>
    <submittedName>
        <fullName evidence="2">MarR family winged helix-turn-helix transcriptional regulator</fullName>
    </submittedName>
</protein>
<dbReference type="SMART" id="SM00347">
    <property type="entry name" value="HTH_MARR"/>
    <property type="match status" value="1"/>
</dbReference>
<feature type="domain" description="HTH marR-type" evidence="1">
    <location>
        <begin position="13"/>
        <end position="149"/>
    </location>
</feature>
<dbReference type="Pfam" id="PF12802">
    <property type="entry name" value="MarR_2"/>
    <property type="match status" value="1"/>
</dbReference>
<name>A0ABV3QBX8_9GAMM</name>
<dbReference type="PANTHER" id="PTHR39515">
    <property type="entry name" value="CONSERVED PROTEIN"/>
    <property type="match status" value="1"/>
</dbReference>
<dbReference type="InterPro" id="IPR036390">
    <property type="entry name" value="WH_DNA-bd_sf"/>
</dbReference>
<dbReference type="SUPFAM" id="SSF46785">
    <property type="entry name" value="Winged helix' DNA-binding domain"/>
    <property type="match status" value="1"/>
</dbReference>
<dbReference type="PANTHER" id="PTHR39515:SF2">
    <property type="entry name" value="HTH-TYPE TRANSCRIPTIONAL REGULATOR RV0880"/>
    <property type="match status" value="1"/>
</dbReference>
<dbReference type="Proteomes" id="UP001556220">
    <property type="component" value="Unassembled WGS sequence"/>
</dbReference>
<keyword evidence="3" id="KW-1185">Reference proteome</keyword>
<evidence type="ECO:0000313" key="2">
    <source>
        <dbReference type="EMBL" id="MEW9570812.1"/>
    </source>
</evidence>
<dbReference type="PROSITE" id="PS50995">
    <property type="entry name" value="HTH_MARR_2"/>
    <property type="match status" value="1"/>
</dbReference>
<dbReference type="InterPro" id="IPR052526">
    <property type="entry name" value="HTH-type_Bedaq_tolerance"/>
</dbReference>
<dbReference type="Gene3D" id="1.10.287.100">
    <property type="match status" value="1"/>
</dbReference>
<dbReference type="InterPro" id="IPR036388">
    <property type="entry name" value="WH-like_DNA-bd_sf"/>
</dbReference>
<accession>A0ABV3QBX8</accession>
<evidence type="ECO:0000313" key="3">
    <source>
        <dbReference type="Proteomes" id="UP001556220"/>
    </source>
</evidence>
<sequence>MKTALPDPRIAQAQATARELRALVGRLKRLLREKVGIEGLTLSQIAVLIHLDREGTTTVSELARAENVRPQSMGTTVADLQTLGLVGGAPDPGDGRRILLSLTRLAHEKINANRAAREDWLFHAIRERFDAHEQDALARGVELLKRLAEG</sequence>